<evidence type="ECO:0000313" key="3">
    <source>
        <dbReference type="Proteomes" id="UP001501581"/>
    </source>
</evidence>
<organism evidence="2 3">
    <name type="scientific">Nocardioides dubius</name>
    <dbReference type="NCBI Taxonomy" id="317019"/>
    <lineage>
        <taxon>Bacteria</taxon>
        <taxon>Bacillati</taxon>
        <taxon>Actinomycetota</taxon>
        <taxon>Actinomycetes</taxon>
        <taxon>Propionibacteriales</taxon>
        <taxon>Nocardioidaceae</taxon>
        <taxon>Nocardioides</taxon>
    </lineage>
</organism>
<dbReference type="PANTHER" id="PTHR20992:SF9">
    <property type="entry name" value="AT15442P-RELATED"/>
    <property type="match status" value="1"/>
</dbReference>
<keyword evidence="1" id="KW-0472">Membrane</keyword>
<accession>A0ABN1TVX2</accession>
<reference evidence="2 3" key="1">
    <citation type="journal article" date="2019" name="Int. J. Syst. Evol. Microbiol.">
        <title>The Global Catalogue of Microorganisms (GCM) 10K type strain sequencing project: providing services to taxonomists for standard genome sequencing and annotation.</title>
        <authorList>
            <consortium name="The Broad Institute Genomics Platform"/>
            <consortium name="The Broad Institute Genome Sequencing Center for Infectious Disease"/>
            <person name="Wu L."/>
            <person name="Ma J."/>
        </authorList>
    </citation>
    <scope>NUCLEOTIDE SEQUENCE [LARGE SCALE GENOMIC DNA]</scope>
    <source>
        <strain evidence="2 3">JCM 13008</strain>
    </source>
</reference>
<protein>
    <submittedName>
        <fullName evidence="2">DUF389 domain-containing protein</fullName>
    </submittedName>
</protein>
<dbReference type="RefSeq" id="WP_343994349.1">
    <property type="nucleotide sequence ID" value="NZ_BAAALG010000009.1"/>
</dbReference>
<sequence length="320" mass="33820">MQHFRITVPPELTDEVLEVFTDDPAVSQLAVNRGASLQPAGDVVDVDVAREAANEFLDRLEEIGVPEQGTIHLAPVTAWVSRAGFEAERHTPGASADAVVWADVTQRAYEESELNWTYLAFMSLATLLASIAIVIDSQVLVVGAMVLGPEFVPIAALGLAAVRRRTALFRIAARTLVVGFVVAIALTTVAALIARWLGWVTVDHVTGPRPGTDFIYSPDKWSFIVAVIAAAAGVLSLTSAKVGGLSGVFISVTTVPAAGNVALGIAFGVGHEITGSALQLALNISGMVIAGWLTLAVQQALWKRRSVRLARARSRARAKG</sequence>
<keyword evidence="1" id="KW-1133">Transmembrane helix</keyword>
<feature type="transmembrane region" description="Helical" evidence="1">
    <location>
        <begin position="116"/>
        <end position="135"/>
    </location>
</feature>
<keyword evidence="3" id="KW-1185">Reference proteome</keyword>
<dbReference type="Pfam" id="PF04087">
    <property type="entry name" value="DUF389"/>
    <property type="match status" value="1"/>
</dbReference>
<feature type="transmembrane region" description="Helical" evidence="1">
    <location>
        <begin position="141"/>
        <end position="162"/>
    </location>
</feature>
<keyword evidence="1" id="KW-0812">Transmembrane</keyword>
<feature type="transmembrane region" description="Helical" evidence="1">
    <location>
        <begin position="247"/>
        <end position="268"/>
    </location>
</feature>
<evidence type="ECO:0000313" key="2">
    <source>
        <dbReference type="EMBL" id="GAA1103079.1"/>
    </source>
</evidence>
<dbReference type="InterPro" id="IPR005240">
    <property type="entry name" value="DUF389"/>
</dbReference>
<feature type="transmembrane region" description="Helical" evidence="1">
    <location>
        <begin position="280"/>
        <end position="302"/>
    </location>
</feature>
<comment type="caution">
    <text evidence="2">The sequence shown here is derived from an EMBL/GenBank/DDBJ whole genome shotgun (WGS) entry which is preliminary data.</text>
</comment>
<feature type="transmembrane region" description="Helical" evidence="1">
    <location>
        <begin position="174"/>
        <end position="201"/>
    </location>
</feature>
<gene>
    <name evidence="2" type="ORF">GCM10009668_22260</name>
</gene>
<dbReference type="PANTHER" id="PTHR20992">
    <property type="entry name" value="AT15442P-RELATED"/>
    <property type="match status" value="1"/>
</dbReference>
<dbReference type="Proteomes" id="UP001501581">
    <property type="component" value="Unassembled WGS sequence"/>
</dbReference>
<evidence type="ECO:0000256" key="1">
    <source>
        <dbReference type="SAM" id="Phobius"/>
    </source>
</evidence>
<name>A0ABN1TVX2_9ACTN</name>
<feature type="transmembrane region" description="Helical" evidence="1">
    <location>
        <begin position="221"/>
        <end position="240"/>
    </location>
</feature>
<dbReference type="EMBL" id="BAAALG010000009">
    <property type="protein sequence ID" value="GAA1103079.1"/>
    <property type="molecule type" value="Genomic_DNA"/>
</dbReference>
<proteinExistence type="predicted"/>